<protein>
    <submittedName>
        <fullName evidence="1">Uncharacterized protein</fullName>
    </submittedName>
</protein>
<name>A0AAV4W694_9ARAC</name>
<reference evidence="1 2" key="1">
    <citation type="submission" date="2021-06" db="EMBL/GenBank/DDBJ databases">
        <title>Caerostris darwini draft genome.</title>
        <authorList>
            <person name="Kono N."/>
            <person name="Arakawa K."/>
        </authorList>
    </citation>
    <scope>NUCLEOTIDE SEQUENCE [LARGE SCALE GENOMIC DNA]</scope>
</reference>
<keyword evidence="2" id="KW-1185">Reference proteome</keyword>
<comment type="caution">
    <text evidence="1">The sequence shown here is derived from an EMBL/GenBank/DDBJ whole genome shotgun (WGS) entry which is preliminary data.</text>
</comment>
<gene>
    <name evidence="1" type="ORF">CDAR_232281</name>
</gene>
<dbReference type="EMBL" id="BPLQ01014199">
    <property type="protein sequence ID" value="GIY77996.1"/>
    <property type="molecule type" value="Genomic_DNA"/>
</dbReference>
<accession>A0AAV4W694</accession>
<dbReference type="AlphaFoldDB" id="A0AAV4W694"/>
<evidence type="ECO:0000313" key="2">
    <source>
        <dbReference type="Proteomes" id="UP001054837"/>
    </source>
</evidence>
<proteinExistence type="predicted"/>
<evidence type="ECO:0000313" key="1">
    <source>
        <dbReference type="EMBL" id="GIY77996.1"/>
    </source>
</evidence>
<sequence length="139" mass="16371">MLGYLELRRELHLSSMISHTTREDCCAQSFYGHKRRLLAAEKIFRSSQRNEEEMKRLGRWENLVEERENGCARVWLTAGEAVFINSRITTESNSLVASIHVWISRTEMGAPFTHNHKSHHKRRLLCAKFPWTQRKTSRC</sequence>
<organism evidence="1 2">
    <name type="scientific">Caerostris darwini</name>
    <dbReference type="NCBI Taxonomy" id="1538125"/>
    <lineage>
        <taxon>Eukaryota</taxon>
        <taxon>Metazoa</taxon>
        <taxon>Ecdysozoa</taxon>
        <taxon>Arthropoda</taxon>
        <taxon>Chelicerata</taxon>
        <taxon>Arachnida</taxon>
        <taxon>Araneae</taxon>
        <taxon>Araneomorphae</taxon>
        <taxon>Entelegynae</taxon>
        <taxon>Araneoidea</taxon>
        <taxon>Araneidae</taxon>
        <taxon>Caerostris</taxon>
    </lineage>
</organism>
<dbReference type="Proteomes" id="UP001054837">
    <property type="component" value="Unassembled WGS sequence"/>
</dbReference>